<evidence type="ECO:0000256" key="3">
    <source>
        <dbReference type="ARBA" id="ARBA00022840"/>
    </source>
</evidence>
<reference evidence="5 6" key="1">
    <citation type="submission" date="2020-07" db="EMBL/GenBank/DDBJ databases">
        <title>Endozoicomonas sp. nov., isolated from sediment.</title>
        <authorList>
            <person name="Gu T."/>
        </authorList>
    </citation>
    <scope>NUCLEOTIDE SEQUENCE [LARGE SCALE GENOMIC DNA]</scope>
    <source>
        <strain evidence="5 6">SM1973</strain>
    </source>
</reference>
<comment type="caution">
    <text evidence="5">The sequence shown here is derived from an EMBL/GenBank/DDBJ whole genome shotgun (WGS) entry which is preliminary data.</text>
</comment>
<dbReference type="GO" id="GO:0005524">
    <property type="term" value="F:ATP binding"/>
    <property type="evidence" value="ECO:0007669"/>
    <property type="project" value="UniProtKB-KW"/>
</dbReference>
<evidence type="ECO:0000256" key="2">
    <source>
        <dbReference type="ARBA" id="ARBA00022741"/>
    </source>
</evidence>
<dbReference type="SMART" id="SM00382">
    <property type="entry name" value="AAA"/>
    <property type="match status" value="1"/>
</dbReference>
<dbReference type="InterPro" id="IPR003593">
    <property type="entry name" value="AAA+_ATPase"/>
</dbReference>
<dbReference type="RefSeq" id="WP_180569007.1">
    <property type="nucleotide sequence ID" value="NZ_JACCKB010000019.1"/>
</dbReference>
<dbReference type="Proteomes" id="UP000569732">
    <property type="component" value="Unassembled WGS sequence"/>
</dbReference>
<gene>
    <name evidence="5" type="ORF">H0A36_13275</name>
</gene>
<dbReference type="CDD" id="cd19481">
    <property type="entry name" value="RecA-like_protease"/>
    <property type="match status" value="1"/>
</dbReference>
<dbReference type="Pfam" id="PF00004">
    <property type="entry name" value="AAA"/>
    <property type="match status" value="1"/>
</dbReference>
<keyword evidence="3 5" id="KW-0067">ATP-binding</keyword>
<proteinExistence type="inferred from homology"/>
<evidence type="ECO:0000313" key="6">
    <source>
        <dbReference type="Proteomes" id="UP000569732"/>
    </source>
</evidence>
<evidence type="ECO:0000256" key="1">
    <source>
        <dbReference type="ARBA" id="ARBA00006914"/>
    </source>
</evidence>
<accession>A0A853IBT7</accession>
<evidence type="ECO:0000259" key="4">
    <source>
        <dbReference type="SMART" id="SM00382"/>
    </source>
</evidence>
<dbReference type="Gene3D" id="3.40.50.300">
    <property type="entry name" value="P-loop containing nucleotide triphosphate hydrolases"/>
    <property type="match status" value="1"/>
</dbReference>
<feature type="domain" description="AAA+ ATPase" evidence="4">
    <location>
        <begin position="277"/>
        <end position="420"/>
    </location>
</feature>
<comment type="similarity">
    <text evidence="1">Belongs to the AAA ATPase family.</text>
</comment>
<dbReference type="InterPro" id="IPR003959">
    <property type="entry name" value="ATPase_AAA_core"/>
</dbReference>
<organism evidence="5 6">
    <name type="scientific">Spartinivicinus marinus</name>
    <dbReference type="NCBI Taxonomy" id="2994442"/>
    <lineage>
        <taxon>Bacteria</taxon>
        <taxon>Pseudomonadati</taxon>
        <taxon>Pseudomonadota</taxon>
        <taxon>Gammaproteobacteria</taxon>
        <taxon>Oceanospirillales</taxon>
        <taxon>Zooshikellaceae</taxon>
        <taxon>Spartinivicinus</taxon>
    </lineage>
</organism>
<dbReference type="InterPro" id="IPR027417">
    <property type="entry name" value="P-loop_NTPase"/>
</dbReference>
<evidence type="ECO:0000313" key="5">
    <source>
        <dbReference type="EMBL" id="NYZ66987.1"/>
    </source>
</evidence>
<dbReference type="GO" id="GO:0016887">
    <property type="term" value="F:ATP hydrolysis activity"/>
    <property type="evidence" value="ECO:0007669"/>
    <property type="project" value="InterPro"/>
</dbReference>
<sequence>MNNDVSIQYLADEFDWLSALIDSALRLDMNNNQCSTDGLNTSDDVEGDVNQWYQIIPPPPLKPQLIGYHQWLNQHYQNNSELNKVRLIMNLALAAYLLPAVLLPIKQHPQAGLRVNNQGHSKEEGAIEPSWQTTAWLLTRCWPMQHNQLGQPNPSTLAIQNDSQQLLATRLQLLPYMQGESSLQQHKVLLSSSNHADPWLQPLQINPVTCQQWLGLAEQQILTPLADFPAQHITTQLTWDDLVVAECVTTSLVDIKRWLQYKQQLEKDTVLNKLIKPGYRALFYGPPGTGKSLTAALLGKICTSCQHINKHPAELPVYRVDLSQVVSKWVGETSKNLALLFDTAEQHQWILFFDEADALFSQRTSVQTANDRYANQEIGFLLQRIEAYPGLIILASNLKDNIDEAFTRRLQSIVHFPLPDEQQRLQLWQQAVPATIAFADDIDFREIAKQYPVSGGLITNIILNLALEAIDNHLPDEQQPVIQKEMLLQGIKRELLKEGVYL</sequence>
<dbReference type="AlphaFoldDB" id="A0A853IBT7"/>
<dbReference type="SUPFAM" id="SSF52540">
    <property type="entry name" value="P-loop containing nucleoside triphosphate hydrolases"/>
    <property type="match status" value="1"/>
</dbReference>
<name>A0A853IBT7_9GAMM</name>
<dbReference type="PANTHER" id="PTHR23073">
    <property type="entry name" value="26S PROTEASOME REGULATORY SUBUNIT"/>
    <property type="match status" value="1"/>
</dbReference>
<dbReference type="EMBL" id="JACCKB010000019">
    <property type="protein sequence ID" value="NYZ66987.1"/>
    <property type="molecule type" value="Genomic_DNA"/>
</dbReference>
<dbReference type="InterPro" id="IPR050221">
    <property type="entry name" value="26S_Proteasome_ATPase"/>
</dbReference>
<keyword evidence="2" id="KW-0547">Nucleotide-binding</keyword>
<keyword evidence="6" id="KW-1185">Reference proteome</keyword>
<protein>
    <submittedName>
        <fullName evidence="5">ATP-binding protein</fullName>
    </submittedName>
</protein>